<evidence type="ECO:0000256" key="1">
    <source>
        <dbReference type="ARBA" id="ARBA00010075"/>
    </source>
</evidence>
<evidence type="ECO:0000313" key="6">
    <source>
        <dbReference type="EMBL" id="CUN07145.1"/>
    </source>
</evidence>
<evidence type="ECO:0000256" key="3">
    <source>
        <dbReference type="ARBA" id="ARBA00023125"/>
    </source>
</evidence>
<dbReference type="PANTHER" id="PTHR33258">
    <property type="entry name" value="TRANSPOSASE INSL FOR INSERTION SEQUENCE ELEMENT IS186A-RELATED"/>
    <property type="match status" value="1"/>
</dbReference>
<protein>
    <submittedName>
        <fullName evidence="6">Transposase DDE domain</fullName>
    </submittedName>
</protein>
<evidence type="ECO:0000259" key="5">
    <source>
        <dbReference type="Pfam" id="PF01609"/>
    </source>
</evidence>
<organism evidence="6 7">
    <name type="scientific">Anaerostipes hadrus</name>
    <dbReference type="NCBI Taxonomy" id="649756"/>
    <lineage>
        <taxon>Bacteria</taxon>
        <taxon>Bacillati</taxon>
        <taxon>Bacillota</taxon>
        <taxon>Clostridia</taxon>
        <taxon>Lachnospirales</taxon>
        <taxon>Lachnospiraceae</taxon>
        <taxon>Anaerostipes</taxon>
    </lineage>
</organism>
<keyword evidence="3" id="KW-0238">DNA-binding</keyword>
<name>A0A173TZ49_ANAHA</name>
<keyword evidence="4" id="KW-0233">DNA recombination</keyword>
<proteinExistence type="inferred from homology"/>
<comment type="similarity">
    <text evidence="1">Belongs to the transposase 11 family.</text>
</comment>
<dbReference type="RefSeq" id="WP_055259242.1">
    <property type="nucleotide sequence ID" value="NZ_CYXT01000020.1"/>
</dbReference>
<gene>
    <name evidence="6" type="ORF">ERS852425_02427</name>
</gene>
<accession>A0A173TZ49</accession>
<dbReference type="EMBL" id="CYXT01000020">
    <property type="protein sequence ID" value="CUN07145.1"/>
    <property type="molecule type" value="Genomic_DNA"/>
</dbReference>
<dbReference type="InterPro" id="IPR002559">
    <property type="entry name" value="Transposase_11"/>
</dbReference>
<evidence type="ECO:0000256" key="4">
    <source>
        <dbReference type="ARBA" id="ARBA00023172"/>
    </source>
</evidence>
<dbReference type="Pfam" id="PF01609">
    <property type="entry name" value="DDE_Tnp_1"/>
    <property type="match status" value="1"/>
</dbReference>
<dbReference type="GO" id="GO:0004803">
    <property type="term" value="F:transposase activity"/>
    <property type="evidence" value="ECO:0007669"/>
    <property type="project" value="InterPro"/>
</dbReference>
<dbReference type="AlphaFoldDB" id="A0A173TZ49"/>
<dbReference type="GO" id="GO:0003677">
    <property type="term" value="F:DNA binding"/>
    <property type="evidence" value="ECO:0007669"/>
    <property type="project" value="UniProtKB-KW"/>
</dbReference>
<sequence length="437" mass="50784">MNSQQIKEILLSEIHEVSINYEKYCNDPKHDFSRKRKLPFELMLKNIIGMGSKSITNELIDIFQASGEMPSASAFMQQRTKIRPEALKAVFDGFMSRILASADKMRILAVDGSDIQIETNPKDKTSHISTSIDKKSFNLLHLNALYDLEEHVYTDAIIQAAKSQNEHGALNEMVDRSEIPKALVIADRGYESYNDMAHIQEKGWFFLIRIKDGRNGIKMGLELPRRNEFDLDVSLKLTRKQTNDVKKLLKDKNHYRYIASSATFDFLPSHSKKSEQTRFYEINFRIVRFEITPGNYETILTSLDVNKYPPKELKRLYALRWGIETSFRDLKYTVGMLNFHSKKVMCIHQEIYAHLIIYNFSEMITSHVAISKKKRLYTYKANFSVAVHVCRLFFYEKATSPGLEAIISKNLIPIRPDRHYTRKRSEKGFCGFLYRVA</sequence>
<evidence type="ECO:0000313" key="7">
    <source>
        <dbReference type="Proteomes" id="UP000095598"/>
    </source>
</evidence>
<dbReference type="GO" id="GO:0006313">
    <property type="term" value="P:DNA transposition"/>
    <property type="evidence" value="ECO:0007669"/>
    <property type="project" value="InterPro"/>
</dbReference>
<dbReference type="Gene3D" id="3.90.350.10">
    <property type="entry name" value="Transposase Inhibitor Protein From Tn5, Chain A, domain 1"/>
    <property type="match status" value="1"/>
</dbReference>
<reference evidence="6 7" key="1">
    <citation type="submission" date="2015-09" db="EMBL/GenBank/DDBJ databases">
        <authorList>
            <consortium name="Pathogen Informatics"/>
        </authorList>
    </citation>
    <scope>NUCLEOTIDE SEQUENCE [LARGE SCALE GENOMIC DNA]</scope>
    <source>
        <strain evidence="6 7">2789STDY5608868</strain>
    </source>
</reference>
<feature type="domain" description="Transposase IS4-like" evidence="5">
    <location>
        <begin position="104"/>
        <end position="360"/>
    </location>
</feature>
<evidence type="ECO:0000256" key="2">
    <source>
        <dbReference type="ARBA" id="ARBA00022578"/>
    </source>
</evidence>
<dbReference type="SUPFAM" id="SSF53098">
    <property type="entry name" value="Ribonuclease H-like"/>
    <property type="match status" value="1"/>
</dbReference>
<dbReference type="InterPro" id="IPR012337">
    <property type="entry name" value="RNaseH-like_sf"/>
</dbReference>
<dbReference type="PANTHER" id="PTHR33258:SF1">
    <property type="entry name" value="TRANSPOSASE INSL FOR INSERTION SEQUENCE ELEMENT IS186A-RELATED"/>
    <property type="match status" value="1"/>
</dbReference>
<dbReference type="InterPro" id="IPR047952">
    <property type="entry name" value="Transpos_IS4"/>
</dbReference>
<keyword evidence="2" id="KW-0815">Transposition</keyword>
<dbReference type="NCBIfam" id="NF033592">
    <property type="entry name" value="transpos_IS4_1"/>
    <property type="match status" value="1"/>
</dbReference>
<dbReference type="Proteomes" id="UP000095598">
    <property type="component" value="Unassembled WGS sequence"/>
</dbReference>